<feature type="domain" description="Prokaryotic-type class I peptide chain release factors" evidence="3">
    <location>
        <begin position="30"/>
        <end position="150"/>
    </location>
</feature>
<dbReference type="NCBIfam" id="NF006718">
    <property type="entry name" value="PRK09256.1"/>
    <property type="match status" value="1"/>
</dbReference>
<protein>
    <submittedName>
        <fullName evidence="4">Alternative ribosome rescue aminoacyl-tRNA hydrolase ArfB</fullName>
    </submittedName>
</protein>
<dbReference type="InterPro" id="IPR045853">
    <property type="entry name" value="Pep_chain_release_fac_I_sf"/>
</dbReference>
<comment type="caution">
    <text evidence="4">The sequence shown here is derived from an EMBL/GenBank/DDBJ whole genome shotgun (WGS) entry which is preliminary data.</text>
</comment>
<gene>
    <name evidence="4" type="primary">arfB</name>
    <name evidence="4" type="ORF">GCM10022224_032530</name>
</gene>
<evidence type="ECO:0000313" key="4">
    <source>
        <dbReference type="EMBL" id="GAA3665759.1"/>
    </source>
</evidence>
<feature type="compositionally biased region" description="Basic residues" evidence="2">
    <location>
        <begin position="140"/>
        <end position="155"/>
    </location>
</feature>
<evidence type="ECO:0000256" key="1">
    <source>
        <dbReference type="ARBA" id="ARBA00010835"/>
    </source>
</evidence>
<name>A0ABP7BQC1_9ACTN</name>
<evidence type="ECO:0000259" key="3">
    <source>
        <dbReference type="Pfam" id="PF00472"/>
    </source>
</evidence>
<dbReference type="EMBL" id="BAAAZP010000062">
    <property type="protein sequence ID" value="GAA3665759.1"/>
    <property type="molecule type" value="Genomic_DNA"/>
</dbReference>
<keyword evidence="5" id="KW-1185">Reference proteome</keyword>
<accession>A0ABP7BQC1</accession>
<reference evidence="5" key="1">
    <citation type="journal article" date="2019" name="Int. J. Syst. Evol. Microbiol.">
        <title>The Global Catalogue of Microorganisms (GCM) 10K type strain sequencing project: providing services to taxonomists for standard genome sequencing and annotation.</title>
        <authorList>
            <consortium name="The Broad Institute Genomics Platform"/>
            <consortium name="The Broad Institute Genome Sequencing Center for Infectious Disease"/>
            <person name="Wu L."/>
            <person name="Ma J."/>
        </authorList>
    </citation>
    <scope>NUCLEOTIDE SEQUENCE [LARGE SCALE GENOMIC DNA]</scope>
    <source>
        <strain evidence="5">JCM 16904</strain>
    </source>
</reference>
<proteinExistence type="inferred from homology"/>
<keyword evidence="4" id="KW-0378">Hydrolase</keyword>
<dbReference type="PANTHER" id="PTHR47814:SF1">
    <property type="entry name" value="PEPTIDYL-TRNA HYDROLASE ARFB"/>
    <property type="match status" value="1"/>
</dbReference>
<dbReference type="SUPFAM" id="SSF75620">
    <property type="entry name" value="Release factor"/>
    <property type="match status" value="1"/>
</dbReference>
<evidence type="ECO:0000256" key="2">
    <source>
        <dbReference type="SAM" id="MobiDB-lite"/>
    </source>
</evidence>
<dbReference type="Proteomes" id="UP001500902">
    <property type="component" value="Unassembled WGS sequence"/>
</dbReference>
<dbReference type="Gene3D" id="3.30.160.20">
    <property type="match status" value="1"/>
</dbReference>
<feature type="region of interest" description="Disordered" evidence="2">
    <location>
        <begin position="114"/>
        <end position="155"/>
    </location>
</feature>
<evidence type="ECO:0000313" key="5">
    <source>
        <dbReference type="Proteomes" id="UP001500902"/>
    </source>
</evidence>
<organism evidence="4 5">
    <name type="scientific">Nonomuraea antimicrobica</name>
    <dbReference type="NCBI Taxonomy" id="561173"/>
    <lineage>
        <taxon>Bacteria</taxon>
        <taxon>Bacillati</taxon>
        <taxon>Actinomycetota</taxon>
        <taxon>Actinomycetes</taxon>
        <taxon>Streptosporangiales</taxon>
        <taxon>Streptosporangiaceae</taxon>
        <taxon>Nonomuraea</taxon>
    </lineage>
</organism>
<dbReference type="Pfam" id="PF00472">
    <property type="entry name" value="RF-1"/>
    <property type="match status" value="1"/>
</dbReference>
<dbReference type="InterPro" id="IPR000352">
    <property type="entry name" value="Pep_chain_release_fac_I"/>
</dbReference>
<dbReference type="PANTHER" id="PTHR47814">
    <property type="entry name" value="PEPTIDYL-TRNA HYDROLASE ARFB"/>
    <property type="match status" value="1"/>
</dbReference>
<sequence length="155" mass="16981">MLLYGDMSPDGDAFENGSPLMPGPLVVNDSVVIPDAELVWRFSRSSGPGGQGVNTTDSRVELSFDVAASTALPPHLKARALDRLGAGTITIAASEYRSQLRNREAAAHRLAQRLREAIAPPPKRRRPTKPSRATVERRIAAKKHRADLKRLRRDP</sequence>
<comment type="similarity">
    <text evidence="1">Belongs to the prokaryotic/mitochondrial release factor family.</text>
</comment>
<dbReference type="GO" id="GO:0016787">
    <property type="term" value="F:hydrolase activity"/>
    <property type="evidence" value="ECO:0007669"/>
    <property type="project" value="UniProtKB-KW"/>
</dbReference>